<organism evidence="1">
    <name type="scientific">Manihot esculenta</name>
    <name type="common">Cassava</name>
    <name type="synonym">Jatropha manihot</name>
    <dbReference type="NCBI Taxonomy" id="3983"/>
    <lineage>
        <taxon>Eukaryota</taxon>
        <taxon>Viridiplantae</taxon>
        <taxon>Streptophyta</taxon>
        <taxon>Embryophyta</taxon>
        <taxon>Tracheophyta</taxon>
        <taxon>Spermatophyta</taxon>
        <taxon>Magnoliopsida</taxon>
        <taxon>eudicotyledons</taxon>
        <taxon>Gunneridae</taxon>
        <taxon>Pentapetalae</taxon>
        <taxon>rosids</taxon>
        <taxon>fabids</taxon>
        <taxon>Malpighiales</taxon>
        <taxon>Euphorbiaceae</taxon>
        <taxon>Crotonoideae</taxon>
        <taxon>Manihoteae</taxon>
        <taxon>Manihot</taxon>
    </lineage>
</organism>
<gene>
    <name evidence="1" type="ORF">MANES_S105300</name>
</gene>
<protein>
    <submittedName>
        <fullName evidence="1">Uncharacterized protein</fullName>
    </submittedName>
</protein>
<evidence type="ECO:0000313" key="1">
    <source>
        <dbReference type="EMBL" id="OAY21240.1"/>
    </source>
</evidence>
<accession>A0A199U920</accession>
<proteinExistence type="predicted"/>
<reference evidence="1" key="1">
    <citation type="submission" date="2016-02" db="EMBL/GenBank/DDBJ databases">
        <title>WGS assembly of Manihot esculenta.</title>
        <authorList>
            <person name="Bredeson J.V."/>
            <person name="Prochnik S.E."/>
            <person name="Lyons J.B."/>
            <person name="Schmutz J."/>
            <person name="Grimwood J."/>
            <person name="Vrebalov J."/>
            <person name="Bart R.S."/>
            <person name="Amuge T."/>
            <person name="Ferguson M.E."/>
            <person name="Green R."/>
            <person name="Putnam N."/>
            <person name="Stites J."/>
            <person name="Rounsley S."/>
            <person name="Rokhsar D.S."/>
        </authorList>
    </citation>
    <scope>NUCLEOTIDE SEQUENCE [LARGE SCALE GENOMIC DNA]</scope>
    <source>
        <tissue evidence="1">Leaf</tissue>
    </source>
</reference>
<dbReference type="AlphaFoldDB" id="A0A199U920"/>
<dbReference type="EMBL" id="KV451630">
    <property type="protein sequence ID" value="OAY21240.1"/>
    <property type="molecule type" value="Genomic_DNA"/>
</dbReference>
<sequence length="88" mass="9495">MIKLKNIHPSIDLPNRNPITGFMRAANVCFIVVKLTSLSVKKCPIKHNEEISKSSPVFSLITTTSSPSSSTDNLAMSFAICLESSAAN</sequence>
<name>A0A199U920_MANES</name>